<reference evidence="11 12" key="1">
    <citation type="journal article" date="2012" name="J. Bacteriol.">
        <title>Draft genome sequence of the nitrophenol-degrading actinomycete Rhodococcus imtechensis RKJ300.</title>
        <authorList>
            <person name="Vikram S."/>
            <person name="Kumar S."/>
            <person name="Subramanian S."/>
            <person name="Raghava G.P."/>
        </authorList>
    </citation>
    <scope>NUCLEOTIDE SEQUENCE [LARGE SCALE GENOMIC DNA]</scope>
    <source>
        <strain evidence="11 12">RKJ300</strain>
    </source>
</reference>
<accession>I0WM15</accession>
<dbReference type="InterPro" id="IPR008930">
    <property type="entry name" value="Terpenoid_cyclase/PrenylTrfase"/>
</dbReference>
<evidence type="ECO:0000313" key="11">
    <source>
        <dbReference type="EMBL" id="EID77431.1"/>
    </source>
</evidence>
<dbReference type="PATRIC" id="fig|1165867.3.peg.4857"/>
<keyword evidence="4" id="KW-0808">Transferase</keyword>
<evidence type="ECO:0000256" key="3">
    <source>
        <dbReference type="ARBA" id="ARBA00022602"/>
    </source>
</evidence>
<dbReference type="SUPFAM" id="SSF48208">
    <property type="entry name" value="Six-hairpin glycosidases"/>
    <property type="match status" value="1"/>
</dbReference>
<keyword evidence="5" id="KW-0479">Metal-binding</keyword>
<evidence type="ECO:0000256" key="9">
    <source>
        <dbReference type="ARBA" id="ARBA00032766"/>
    </source>
</evidence>
<gene>
    <name evidence="11" type="ORF">W59_23815</name>
</gene>
<dbReference type="InterPro" id="IPR045089">
    <property type="entry name" value="PGGT1B-like"/>
</dbReference>
<dbReference type="InterPro" id="IPR012341">
    <property type="entry name" value="6hp_glycosidase-like_sf"/>
</dbReference>
<keyword evidence="3" id="KW-0637">Prenyltransferase</keyword>
<dbReference type="PANTHER" id="PTHR11774:SF11">
    <property type="entry name" value="GERANYLGERANYL TRANSFERASE TYPE-2 SUBUNIT BETA"/>
    <property type="match status" value="1"/>
</dbReference>
<keyword evidence="7" id="KW-0862">Zinc</keyword>
<comment type="caution">
    <text evidence="11">The sequence shown here is derived from an EMBL/GenBank/DDBJ whole genome shotgun (WGS) entry which is preliminary data.</text>
</comment>
<dbReference type="Pfam" id="PF00432">
    <property type="entry name" value="Prenyltrans"/>
    <property type="match status" value="1"/>
</dbReference>
<dbReference type="EMBL" id="AJJH01000135">
    <property type="protein sequence ID" value="EID77431.1"/>
    <property type="molecule type" value="Genomic_DNA"/>
</dbReference>
<comment type="cofactor">
    <cofactor evidence="1">
        <name>Zn(2+)</name>
        <dbReference type="ChEBI" id="CHEBI:29105"/>
    </cofactor>
</comment>
<evidence type="ECO:0000256" key="4">
    <source>
        <dbReference type="ARBA" id="ARBA00022679"/>
    </source>
</evidence>
<feature type="domain" description="Prenyltransferase alpha-alpha toroid" evidence="10">
    <location>
        <begin position="455"/>
        <end position="628"/>
    </location>
</feature>
<dbReference type="GO" id="GO:0008318">
    <property type="term" value="F:protein prenyltransferase activity"/>
    <property type="evidence" value="ECO:0007669"/>
    <property type="project" value="InterPro"/>
</dbReference>
<organism evidence="11 12">
    <name type="scientific">Rhodococcus opacus RKJ300 = JCM 13270</name>
    <dbReference type="NCBI Taxonomy" id="1165867"/>
    <lineage>
        <taxon>Bacteria</taxon>
        <taxon>Bacillati</taxon>
        <taxon>Actinomycetota</taxon>
        <taxon>Actinomycetes</taxon>
        <taxon>Mycobacteriales</taxon>
        <taxon>Nocardiaceae</taxon>
        <taxon>Rhodococcus</taxon>
    </lineage>
</organism>
<dbReference type="PANTHER" id="PTHR11774">
    <property type="entry name" value="GERANYLGERANYL TRANSFERASE TYPE BETA SUBUNIT"/>
    <property type="match status" value="1"/>
</dbReference>
<evidence type="ECO:0000256" key="5">
    <source>
        <dbReference type="ARBA" id="ARBA00022723"/>
    </source>
</evidence>
<dbReference type="GO" id="GO:0005975">
    <property type="term" value="P:carbohydrate metabolic process"/>
    <property type="evidence" value="ECO:0007669"/>
    <property type="project" value="InterPro"/>
</dbReference>
<dbReference type="Proteomes" id="UP000006447">
    <property type="component" value="Unassembled WGS sequence"/>
</dbReference>
<proteinExistence type="inferred from homology"/>
<evidence type="ECO:0000256" key="2">
    <source>
        <dbReference type="ARBA" id="ARBA00010497"/>
    </source>
</evidence>
<evidence type="ECO:0000256" key="8">
    <source>
        <dbReference type="ARBA" id="ARBA00030816"/>
    </source>
</evidence>
<evidence type="ECO:0000313" key="12">
    <source>
        <dbReference type="Proteomes" id="UP000006447"/>
    </source>
</evidence>
<evidence type="ECO:0000256" key="6">
    <source>
        <dbReference type="ARBA" id="ARBA00022737"/>
    </source>
</evidence>
<dbReference type="GO" id="GO:0046872">
    <property type="term" value="F:metal ion binding"/>
    <property type="evidence" value="ECO:0007669"/>
    <property type="project" value="UniProtKB-KW"/>
</dbReference>
<dbReference type="InterPro" id="IPR008928">
    <property type="entry name" value="6-hairpin_glycosidase_sf"/>
</dbReference>
<evidence type="ECO:0000259" key="10">
    <source>
        <dbReference type="Pfam" id="PF00432"/>
    </source>
</evidence>
<dbReference type="Gene3D" id="1.50.10.20">
    <property type="match status" value="2"/>
</dbReference>
<name>I0WM15_RHOOP</name>
<evidence type="ECO:0000256" key="7">
    <source>
        <dbReference type="ARBA" id="ARBA00022833"/>
    </source>
</evidence>
<comment type="similarity">
    <text evidence="2">Belongs to the protein prenyltransferase subunit beta family.</text>
</comment>
<sequence>MDHAGNEVLTSERTLYAHALIALADLAAQPDRAAASLELMVGFADQSHGGFIEVREVSGIPHELGNVKTAEAQLAAVVAVLIADPANYGDRPAALGAAALDWLDRTMLSGSGDYLATVSRDGSKVIDDSITALAQAFGLWAHACAVRRELRSEESLRRRAERIRDVLCSPQGVVASKLRPDGMPAVDAKVDGTASAVMAIALAQAGNILSDESFAERARTVLEFIDENLWDKRFAGYWDHCDLDGKITVHREFITLLNAAIPVKTSRTNAWLVLAASIVHGPKHEAVARGAGYLRKLHDDVHGGVFIGEGYFWTPPGTPVGPFERLMLPTRRTAGISYFGASSFLRLYNKFPESQALAAWAFNVAEDLPAEPLSQLPPAGSLPIPLSAVPRSDLQVATIADLAPVDLSALMDQERHIAVIDAAYTPHLGFGWTHRRSPLGSQPDRTPSVFGTHHSIANLKVLGGAVRNPQGVAGWLRSTQAANGAFGEYPGGPADVLNTYLAVNALDLLGDNDFGDRDACVQYLRACQNDDGGFGVVPGFISDLFHTNLAAVALHTLKADPRSTDACVDYLLRSRTGDGGYGQRVGTPADVYSIYRAAGTLALFGLDLPDRDRAIDWLRGTQGPNGGFRHDTASRESLIATYHAVAALFLLGGEPVEPKAVVQWLQTCQTDEGTFSNIPGVSSGTIDEAFAAVQSLAILAGGLDRYFAILVS</sequence>
<dbReference type="SUPFAM" id="SSF48239">
    <property type="entry name" value="Terpenoid cyclases/Protein prenyltransferases"/>
    <property type="match status" value="1"/>
</dbReference>
<evidence type="ECO:0000256" key="1">
    <source>
        <dbReference type="ARBA" id="ARBA00001947"/>
    </source>
</evidence>
<keyword evidence="6" id="KW-0677">Repeat</keyword>
<dbReference type="InterPro" id="IPR001330">
    <property type="entry name" value="Prenyltrans"/>
</dbReference>
<dbReference type="AlphaFoldDB" id="I0WM15"/>
<protein>
    <recommendedName>
        <fullName evidence="8">Geranylgeranyl transferase type II subunit beta</fullName>
    </recommendedName>
    <alternativeName>
        <fullName evidence="9">Type II protein geranyl-geranyltransferase subunit beta</fullName>
    </alternativeName>
</protein>
<dbReference type="Gene3D" id="1.50.10.10">
    <property type="match status" value="1"/>
</dbReference>